<dbReference type="AlphaFoldDB" id="A0A645B7Y6"/>
<evidence type="ECO:0000313" key="3">
    <source>
        <dbReference type="EMBL" id="MPM59273.1"/>
    </source>
</evidence>
<protein>
    <submittedName>
        <fullName evidence="3">Uncharacterized protein</fullName>
    </submittedName>
</protein>
<reference evidence="3" key="1">
    <citation type="submission" date="2019-08" db="EMBL/GenBank/DDBJ databases">
        <authorList>
            <person name="Kucharzyk K."/>
            <person name="Murdoch R.W."/>
            <person name="Higgins S."/>
            <person name="Loffler F."/>
        </authorList>
    </citation>
    <scope>NUCLEOTIDE SEQUENCE</scope>
</reference>
<keyword evidence="2" id="KW-0812">Transmembrane</keyword>
<accession>A0A645B7Y6</accession>
<name>A0A645B7Y6_9ZZZZ</name>
<sequence>MKDGEKDTALHLLADIRNILLGIALMMAGLGSILFSMAIVHDFFLGLGAVLLICGLVKVLSLSLDREDEAKAAQDAQPPESATPGASSNEPNTQKED</sequence>
<comment type="caution">
    <text evidence="3">The sequence shown here is derived from an EMBL/GenBank/DDBJ whole genome shotgun (WGS) entry which is preliminary data.</text>
</comment>
<evidence type="ECO:0000256" key="2">
    <source>
        <dbReference type="SAM" id="Phobius"/>
    </source>
</evidence>
<feature type="transmembrane region" description="Helical" evidence="2">
    <location>
        <begin position="20"/>
        <end position="39"/>
    </location>
</feature>
<feature type="transmembrane region" description="Helical" evidence="2">
    <location>
        <begin position="45"/>
        <end position="64"/>
    </location>
</feature>
<gene>
    <name evidence="3" type="ORF">SDC9_106113</name>
</gene>
<dbReference type="EMBL" id="VSSQ01017206">
    <property type="protein sequence ID" value="MPM59273.1"/>
    <property type="molecule type" value="Genomic_DNA"/>
</dbReference>
<organism evidence="3">
    <name type="scientific">bioreactor metagenome</name>
    <dbReference type="NCBI Taxonomy" id="1076179"/>
    <lineage>
        <taxon>unclassified sequences</taxon>
        <taxon>metagenomes</taxon>
        <taxon>ecological metagenomes</taxon>
    </lineage>
</organism>
<feature type="compositionally biased region" description="Polar residues" evidence="1">
    <location>
        <begin position="84"/>
        <end position="97"/>
    </location>
</feature>
<feature type="region of interest" description="Disordered" evidence="1">
    <location>
        <begin position="68"/>
        <end position="97"/>
    </location>
</feature>
<keyword evidence="2" id="KW-1133">Transmembrane helix</keyword>
<evidence type="ECO:0000256" key="1">
    <source>
        <dbReference type="SAM" id="MobiDB-lite"/>
    </source>
</evidence>
<keyword evidence="2" id="KW-0472">Membrane</keyword>
<proteinExistence type="predicted"/>